<accession>A0ABS4JJY1</accession>
<keyword evidence="1" id="KW-0472">Membrane</keyword>
<evidence type="ECO:0000313" key="3">
    <source>
        <dbReference type="EMBL" id="MBP2001406.1"/>
    </source>
</evidence>
<dbReference type="Proteomes" id="UP001519288">
    <property type="component" value="Unassembled WGS sequence"/>
</dbReference>
<comment type="caution">
    <text evidence="3">The sequence shown here is derived from an EMBL/GenBank/DDBJ whole genome shotgun (WGS) entry which is preliminary data.</text>
</comment>
<dbReference type="InterPro" id="IPR025436">
    <property type="entry name" value="DUF4179"/>
</dbReference>
<keyword evidence="1" id="KW-0812">Transmembrane</keyword>
<feature type="domain" description="DUF4179" evidence="2">
    <location>
        <begin position="48"/>
        <end position="144"/>
    </location>
</feature>
<feature type="transmembrane region" description="Helical" evidence="1">
    <location>
        <begin position="49"/>
        <end position="68"/>
    </location>
</feature>
<proteinExistence type="predicted"/>
<evidence type="ECO:0000256" key="1">
    <source>
        <dbReference type="SAM" id="Phobius"/>
    </source>
</evidence>
<gene>
    <name evidence="3" type="ORF">J2Z69_002451</name>
</gene>
<reference evidence="3 4" key="1">
    <citation type="submission" date="2021-03" db="EMBL/GenBank/DDBJ databases">
        <title>Genomic Encyclopedia of Type Strains, Phase IV (KMG-IV): sequencing the most valuable type-strain genomes for metagenomic binning, comparative biology and taxonomic classification.</title>
        <authorList>
            <person name="Goeker M."/>
        </authorList>
    </citation>
    <scope>NUCLEOTIDE SEQUENCE [LARGE SCALE GENOMIC DNA]</scope>
    <source>
        <strain evidence="3 4">DSM 26806</strain>
    </source>
</reference>
<keyword evidence="4" id="KW-1185">Reference proteome</keyword>
<evidence type="ECO:0000313" key="4">
    <source>
        <dbReference type="Proteomes" id="UP001519288"/>
    </source>
</evidence>
<dbReference type="RefSeq" id="WP_209862752.1">
    <property type="nucleotide sequence ID" value="NZ_JAGGLD010000004.1"/>
</dbReference>
<sequence length="473" mass="53405">MSRSEEDMLHELFKDSRTAQEQVSESLLNEAALKGTARAQRSKNSIRKVVRWTGVGATLFVILLFISLRMSESSTPIAPQSLPTPILFKAEPEVIASIKSNSAWLQAANQGLYQPIHRTQENKGYKVTVSGVLADNRRLIIFVTTTKLSGVALHRERATFTDRNHTSLDASYAPFLETTTLPNGSTRTRGYYVLDFYGQQQTPDMLNINLWGADSETSIDRELVRLQLNVDASRFIHLDQVIRSNQRLLLNRHDIAFNRLIVGPLHSELELTYLDTIQESIHSFIKPHLSIGTQTFPFQGSAQSSSASGPNHLFFESIYYVDHSAVTFQADGWIQNTAQSMTMKLNTDTKQLIQVPDGRTTIKDVIHNTDYLELQFSVEKEENSQAALSSQFVIAQQYTDASGKVYQAISPDPSPGFPYAFTEDSNSKRRYLYHYFIKNISYNQPLTFTPSSYPGISLIQPIHIQLKKAEDRK</sequence>
<dbReference type="EMBL" id="JAGGLD010000004">
    <property type="protein sequence ID" value="MBP2001406.1"/>
    <property type="molecule type" value="Genomic_DNA"/>
</dbReference>
<organism evidence="3 4">
    <name type="scientific">Paenibacillus shirakamiensis</name>
    <dbReference type="NCBI Taxonomy" id="1265935"/>
    <lineage>
        <taxon>Bacteria</taxon>
        <taxon>Bacillati</taxon>
        <taxon>Bacillota</taxon>
        <taxon>Bacilli</taxon>
        <taxon>Bacillales</taxon>
        <taxon>Paenibacillaceae</taxon>
        <taxon>Paenibacillus</taxon>
    </lineage>
</organism>
<protein>
    <recommendedName>
        <fullName evidence="2">DUF4179 domain-containing protein</fullName>
    </recommendedName>
</protein>
<evidence type="ECO:0000259" key="2">
    <source>
        <dbReference type="Pfam" id="PF13786"/>
    </source>
</evidence>
<keyword evidence="1" id="KW-1133">Transmembrane helix</keyword>
<name>A0ABS4JJY1_9BACL</name>
<dbReference type="Pfam" id="PF13786">
    <property type="entry name" value="DUF4179"/>
    <property type="match status" value="1"/>
</dbReference>